<gene>
    <name evidence="2" type="ORF">A3C87_03970</name>
</gene>
<reference evidence="2 3" key="1">
    <citation type="journal article" date="2016" name="Nat. Commun.">
        <title>Thousands of microbial genomes shed light on interconnected biogeochemical processes in an aquifer system.</title>
        <authorList>
            <person name="Anantharaman K."/>
            <person name="Brown C.T."/>
            <person name="Hug L.A."/>
            <person name="Sharon I."/>
            <person name="Castelle C.J."/>
            <person name="Probst A.J."/>
            <person name="Thomas B.C."/>
            <person name="Singh A."/>
            <person name="Wilkins M.J."/>
            <person name="Karaoz U."/>
            <person name="Brodie E.L."/>
            <person name="Williams K.H."/>
            <person name="Hubbard S.S."/>
            <person name="Banfield J.F."/>
        </authorList>
    </citation>
    <scope>NUCLEOTIDE SEQUENCE [LARGE SCALE GENOMIC DNA]</scope>
</reference>
<accession>A0A1F6DMI1</accession>
<dbReference type="AlphaFoldDB" id="A0A1F6DMI1"/>
<keyword evidence="1" id="KW-1133">Transmembrane helix</keyword>
<feature type="transmembrane region" description="Helical" evidence="1">
    <location>
        <begin position="7"/>
        <end position="24"/>
    </location>
</feature>
<evidence type="ECO:0000313" key="3">
    <source>
        <dbReference type="Proteomes" id="UP000176511"/>
    </source>
</evidence>
<evidence type="ECO:0000313" key="2">
    <source>
        <dbReference type="EMBL" id="OGG62614.1"/>
    </source>
</evidence>
<keyword evidence="1" id="KW-0472">Membrane</keyword>
<sequence>MKDTKKILIILAIIVVAIVAAISLNRGGEKAEKWNGVAGTSLDVALEFYTSWVATINAEDYKVAQAALLETAPLAESLKTKLANKNDQEADPVACRAFDEVQTRTQIVFEREDTAQYIMQVTKGELTEGYAVVDLVGKEGQWQIQNIACAMGDVAPEMGEFSYEQEGTLVKDSIPAPYDNKFWHILFQADGQVGITPLIFNADSKCMLGDKVESCEAGYLFEGKEVKVYGQMTELGAEVGRVETK</sequence>
<evidence type="ECO:0000256" key="1">
    <source>
        <dbReference type="SAM" id="Phobius"/>
    </source>
</evidence>
<organism evidence="2 3">
    <name type="scientific">Candidatus Kaiserbacteria bacterium RIFCSPHIGHO2_02_FULL_49_34</name>
    <dbReference type="NCBI Taxonomy" id="1798491"/>
    <lineage>
        <taxon>Bacteria</taxon>
        <taxon>Candidatus Kaiseribacteriota</taxon>
    </lineage>
</organism>
<comment type="caution">
    <text evidence="2">The sequence shown here is derived from an EMBL/GenBank/DDBJ whole genome shotgun (WGS) entry which is preliminary data.</text>
</comment>
<proteinExistence type="predicted"/>
<dbReference type="EMBL" id="MFLE01000003">
    <property type="protein sequence ID" value="OGG62614.1"/>
    <property type="molecule type" value="Genomic_DNA"/>
</dbReference>
<protein>
    <submittedName>
        <fullName evidence="2">Uncharacterized protein</fullName>
    </submittedName>
</protein>
<dbReference type="Proteomes" id="UP000176511">
    <property type="component" value="Unassembled WGS sequence"/>
</dbReference>
<name>A0A1F6DMI1_9BACT</name>
<keyword evidence="1" id="KW-0812">Transmembrane</keyword>